<dbReference type="InterPro" id="IPR052035">
    <property type="entry name" value="ZnF_BED_domain_contain"/>
</dbReference>
<dbReference type="InterPro" id="IPR008906">
    <property type="entry name" value="HATC_C_dom"/>
</dbReference>
<dbReference type="PANTHER" id="PTHR46481">
    <property type="entry name" value="ZINC FINGER BED DOMAIN-CONTAINING PROTEIN 4"/>
    <property type="match status" value="1"/>
</dbReference>
<dbReference type="InterPro" id="IPR012337">
    <property type="entry name" value="RNaseH-like_sf"/>
</dbReference>
<gene>
    <name evidence="2" type="ORF">OSB04_021290</name>
</gene>
<dbReference type="PANTHER" id="PTHR46481:SF8">
    <property type="entry name" value="ZINC FINGER BED DOMAIN-CONTAINING PROTEIN RICESLEEPER 1-LIKE"/>
    <property type="match status" value="1"/>
</dbReference>
<dbReference type="Pfam" id="PF05699">
    <property type="entry name" value="Dimer_Tnp_hAT"/>
    <property type="match status" value="1"/>
</dbReference>
<dbReference type="AlphaFoldDB" id="A0AA38W6M7"/>
<dbReference type="EMBL" id="JARYMX010000005">
    <property type="protein sequence ID" value="KAJ9548747.1"/>
    <property type="molecule type" value="Genomic_DNA"/>
</dbReference>
<keyword evidence="3" id="KW-1185">Reference proteome</keyword>
<dbReference type="Proteomes" id="UP001172457">
    <property type="component" value="Chromosome 5"/>
</dbReference>
<organism evidence="2 3">
    <name type="scientific">Centaurea solstitialis</name>
    <name type="common">yellow star-thistle</name>
    <dbReference type="NCBI Taxonomy" id="347529"/>
    <lineage>
        <taxon>Eukaryota</taxon>
        <taxon>Viridiplantae</taxon>
        <taxon>Streptophyta</taxon>
        <taxon>Embryophyta</taxon>
        <taxon>Tracheophyta</taxon>
        <taxon>Spermatophyta</taxon>
        <taxon>Magnoliopsida</taxon>
        <taxon>eudicotyledons</taxon>
        <taxon>Gunneridae</taxon>
        <taxon>Pentapetalae</taxon>
        <taxon>asterids</taxon>
        <taxon>campanulids</taxon>
        <taxon>Asterales</taxon>
        <taxon>Asteraceae</taxon>
        <taxon>Carduoideae</taxon>
        <taxon>Cardueae</taxon>
        <taxon>Centaureinae</taxon>
        <taxon>Centaurea</taxon>
    </lineage>
</organism>
<dbReference type="SUPFAM" id="SSF53098">
    <property type="entry name" value="Ribonuclease H-like"/>
    <property type="match status" value="1"/>
</dbReference>
<name>A0AA38W6M7_9ASTR</name>
<evidence type="ECO:0000313" key="3">
    <source>
        <dbReference type="Proteomes" id="UP001172457"/>
    </source>
</evidence>
<protein>
    <recommendedName>
        <fullName evidence="1">HAT C-terminal dimerisation domain-containing protein</fullName>
    </recommendedName>
</protein>
<proteinExistence type="predicted"/>
<reference evidence="2" key="1">
    <citation type="submission" date="2023-03" db="EMBL/GenBank/DDBJ databases">
        <title>Chromosome-scale reference genome and RAD-based genetic map of yellow starthistle (Centaurea solstitialis) reveal putative structural variation and QTLs associated with invader traits.</title>
        <authorList>
            <person name="Reatini B."/>
            <person name="Cang F.A."/>
            <person name="Jiang Q."/>
            <person name="Mckibben M.T.W."/>
            <person name="Barker M.S."/>
            <person name="Rieseberg L.H."/>
            <person name="Dlugosch K.M."/>
        </authorList>
    </citation>
    <scope>NUCLEOTIDE SEQUENCE</scope>
    <source>
        <strain evidence="2">CAN-66</strain>
        <tissue evidence="2">Leaf</tissue>
    </source>
</reference>
<evidence type="ECO:0000259" key="1">
    <source>
        <dbReference type="Pfam" id="PF05699"/>
    </source>
</evidence>
<sequence>MRCCAQILSLLVKVGLKESKDPIVSIFAVKYVWSSTARLQRFKACVEKMKIESKSLVCLDVETRWNSTYLMLKTAIKFQAFNENNAANSQPFGEEIVLDVNDDPTTYLSYGYKRLLEETSSGTGVKFELERYLGEQCEFLDNKFDILDWCKKNESRLPVMAVMAKDILMIPALTVAFESSFSTGGRVLDTFRNSLTPTLVEVLACSQNWLRSKNVPLVIKEKLEELESLKAGFAPSFLIYYGG</sequence>
<dbReference type="GO" id="GO:0046983">
    <property type="term" value="F:protein dimerization activity"/>
    <property type="evidence" value="ECO:0007669"/>
    <property type="project" value="InterPro"/>
</dbReference>
<comment type="caution">
    <text evidence="2">The sequence shown here is derived from an EMBL/GenBank/DDBJ whole genome shotgun (WGS) entry which is preliminary data.</text>
</comment>
<evidence type="ECO:0000313" key="2">
    <source>
        <dbReference type="EMBL" id="KAJ9548747.1"/>
    </source>
</evidence>
<accession>A0AA38W6M7</accession>
<feature type="domain" description="HAT C-terminal dimerisation" evidence="1">
    <location>
        <begin position="128"/>
        <end position="210"/>
    </location>
</feature>